<feature type="domain" description="HTH arsR-type" evidence="2">
    <location>
        <begin position="1"/>
        <end position="93"/>
    </location>
</feature>
<name>A0A941DEX0_9BURK</name>
<dbReference type="SMART" id="SM00418">
    <property type="entry name" value="HTH_ARSR"/>
    <property type="match status" value="1"/>
</dbReference>
<dbReference type="Gene3D" id="1.10.10.10">
    <property type="entry name" value="Winged helix-like DNA-binding domain superfamily/Winged helix DNA-binding domain"/>
    <property type="match status" value="1"/>
</dbReference>
<dbReference type="InterPro" id="IPR036388">
    <property type="entry name" value="WH-like_DNA-bd_sf"/>
</dbReference>
<gene>
    <name evidence="3" type="ORF">KDM92_13495</name>
</gene>
<organism evidence="3 4">
    <name type="scientific">Undibacterium baiyunense</name>
    <dbReference type="NCBI Taxonomy" id="2828731"/>
    <lineage>
        <taxon>Bacteria</taxon>
        <taxon>Pseudomonadati</taxon>
        <taxon>Pseudomonadota</taxon>
        <taxon>Betaproteobacteria</taxon>
        <taxon>Burkholderiales</taxon>
        <taxon>Oxalobacteraceae</taxon>
        <taxon>Undibacterium</taxon>
    </lineage>
</organism>
<dbReference type="PANTHER" id="PTHR38600">
    <property type="entry name" value="TRANSCRIPTIONAL REGULATORY PROTEIN"/>
    <property type="match status" value="1"/>
</dbReference>
<dbReference type="GO" id="GO:0003700">
    <property type="term" value="F:DNA-binding transcription factor activity"/>
    <property type="evidence" value="ECO:0007669"/>
    <property type="project" value="InterPro"/>
</dbReference>
<protein>
    <submittedName>
        <fullName evidence="3">Helix-turn-helix transcriptional regulator</fullName>
    </submittedName>
</protein>
<sequence>MTDLLSQTFSALADPTRRAILAQLSRGDATVSELAQPFLNEMSLPAVTKHLKVLENAGLITKTREAQSRPCKLNGEALKVAADWVEQYRIFWEQSFDRLDLYLQTVTAEKKGKKNVRKSKATNTANAAKSK</sequence>
<dbReference type="SUPFAM" id="SSF46785">
    <property type="entry name" value="Winged helix' DNA-binding domain"/>
    <property type="match status" value="1"/>
</dbReference>
<comment type="caution">
    <text evidence="3">The sequence shown here is derived from an EMBL/GenBank/DDBJ whole genome shotgun (WGS) entry which is preliminary data.</text>
</comment>
<evidence type="ECO:0000313" key="3">
    <source>
        <dbReference type="EMBL" id="MBR7747598.1"/>
    </source>
</evidence>
<dbReference type="PRINTS" id="PR00778">
    <property type="entry name" value="HTHARSR"/>
</dbReference>
<dbReference type="CDD" id="cd00090">
    <property type="entry name" value="HTH_ARSR"/>
    <property type="match status" value="1"/>
</dbReference>
<dbReference type="InterPro" id="IPR001845">
    <property type="entry name" value="HTH_ArsR_DNA-bd_dom"/>
</dbReference>
<dbReference type="PANTHER" id="PTHR38600:SF2">
    <property type="entry name" value="SLL0088 PROTEIN"/>
    <property type="match status" value="1"/>
</dbReference>
<accession>A0A941DEX0</accession>
<evidence type="ECO:0000313" key="4">
    <source>
        <dbReference type="Proteomes" id="UP000680158"/>
    </source>
</evidence>
<evidence type="ECO:0000256" key="1">
    <source>
        <dbReference type="SAM" id="MobiDB-lite"/>
    </source>
</evidence>
<dbReference type="RefSeq" id="WP_212684988.1">
    <property type="nucleotide sequence ID" value="NZ_JAGSPM010000008.1"/>
</dbReference>
<dbReference type="EMBL" id="JAGSPM010000008">
    <property type="protein sequence ID" value="MBR7747598.1"/>
    <property type="molecule type" value="Genomic_DNA"/>
</dbReference>
<dbReference type="AlphaFoldDB" id="A0A941DEX0"/>
<dbReference type="PROSITE" id="PS50987">
    <property type="entry name" value="HTH_ARSR_2"/>
    <property type="match status" value="1"/>
</dbReference>
<dbReference type="InterPro" id="IPR036390">
    <property type="entry name" value="WH_DNA-bd_sf"/>
</dbReference>
<feature type="compositionally biased region" description="Low complexity" evidence="1">
    <location>
        <begin position="121"/>
        <end position="131"/>
    </location>
</feature>
<dbReference type="Pfam" id="PF12840">
    <property type="entry name" value="HTH_20"/>
    <property type="match status" value="1"/>
</dbReference>
<keyword evidence="4" id="KW-1185">Reference proteome</keyword>
<feature type="region of interest" description="Disordered" evidence="1">
    <location>
        <begin position="112"/>
        <end position="131"/>
    </location>
</feature>
<dbReference type="NCBIfam" id="NF033788">
    <property type="entry name" value="HTH_metalloreg"/>
    <property type="match status" value="1"/>
</dbReference>
<proteinExistence type="predicted"/>
<dbReference type="InterPro" id="IPR011991">
    <property type="entry name" value="ArsR-like_HTH"/>
</dbReference>
<dbReference type="Proteomes" id="UP000680158">
    <property type="component" value="Unassembled WGS sequence"/>
</dbReference>
<evidence type="ECO:0000259" key="2">
    <source>
        <dbReference type="PROSITE" id="PS50987"/>
    </source>
</evidence>
<reference evidence="3 4" key="1">
    <citation type="submission" date="2021-04" db="EMBL/GenBank/DDBJ databases">
        <title>novel species isolated from subtropical streams in China.</title>
        <authorList>
            <person name="Lu H."/>
        </authorList>
    </citation>
    <scope>NUCLEOTIDE SEQUENCE [LARGE SCALE GENOMIC DNA]</scope>
    <source>
        <strain evidence="3 4">BYS107W</strain>
    </source>
</reference>